<reference evidence="2" key="1">
    <citation type="submission" date="2018-08" db="EMBL/GenBank/DDBJ databases">
        <authorList>
            <person name="Chevrot R."/>
        </authorList>
    </citation>
    <scope>NUCLEOTIDE SEQUENCE [LARGE SCALE GENOMIC DNA]</scope>
</reference>
<gene>
    <name evidence="1" type="ORF">PBLR_12274</name>
</gene>
<dbReference type="AlphaFoldDB" id="A0A383RB69"/>
<dbReference type="InterPro" id="IPR014843">
    <property type="entry name" value="Him1/Fmp52"/>
</dbReference>
<protein>
    <submittedName>
        <fullName evidence="1">Oxidoreductase</fullName>
    </submittedName>
</protein>
<dbReference type="SUPFAM" id="SSF51735">
    <property type="entry name" value="NAD(P)-binding Rossmann-fold domains"/>
    <property type="match status" value="1"/>
</dbReference>
<evidence type="ECO:0000313" key="1">
    <source>
        <dbReference type="EMBL" id="SYX83852.1"/>
    </source>
</evidence>
<dbReference type="PANTHER" id="PTHR14097">
    <property type="entry name" value="OXIDOREDUCTASE HTATIP2"/>
    <property type="match status" value="1"/>
</dbReference>
<proteinExistence type="predicted"/>
<dbReference type="PANTHER" id="PTHR14097:SF7">
    <property type="entry name" value="OXIDOREDUCTASE HTATIP2"/>
    <property type="match status" value="1"/>
</dbReference>
<evidence type="ECO:0000313" key="2">
    <source>
        <dbReference type="Proteomes" id="UP000304148"/>
    </source>
</evidence>
<name>A0A383RB69_PAEAL</name>
<dbReference type="Gene3D" id="3.40.50.720">
    <property type="entry name" value="NAD(P)-binding Rossmann-like Domain"/>
    <property type="match status" value="1"/>
</dbReference>
<accession>A0A383RB69</accession>
<sequence length="202" mass="22394">MLTLLLQSDSYEQVTAIGRRPLGLEHPKLKEIVCEFDRLEEIQNQLIADDVFCSLGTTIKKAKAREAMHRIDVDYPISIAKLAKSQGARQFLVVSSMNANIHSPFAYSKMKAQLELNLQSVSYEALSIFRPSLLLGERTEFRFAENLAVKTAGVLSALFRRPISSRLGIEAKVVAQAMAQVANQDRTGIAIYAPNQIESAAK</sequence>
<dbReference type="Proteomes" id="UP000304148">
    <property type="component" value="Chromosome"/>
</dbReference>
<dbReference type="EMBL" id="LS992241">
    <property type="protein sequence ID" value="SYX83852.1"/>
    <property type="molecule type" value="Genomic_DNA"/>
</dbReference>
<organism evidence="1 2">
    <name type="scientific">Paenibacillus alvei</name>
    <name type="common">Bacillus alvei</name>
    <dbReference type="NCBI Taxonomy" id="44250"/>
    <lineage>
        <taxon>Bacteria</taxon>
        <taxon>Bacillati</taxon>
        <taxon>Bacillota</taxon>
        <taxon>Bacilli</taxon>
        <taxon>Bacillales</taxon>
        <taxon>Paenibacillaceae</taxon>
        <taxon>Paenibacillus</taxon>
    </lineage>
</organism>
<dbReference type="InterPro" id="IPR036291">
    <property type="entry name" value="NAD(P)-bd_dom_sf"/>
</dbReference>
<dbReference type="Pfam" id="PF08732">
    <property type="entry name" value="HIM1"/>
    <property type="match status" value="1"/>
</dbReference>